<dbReference type="AlphaFoldDB" id="E0SQ84"/>
<organism evidence="1 2">
    <name type="scientific">Ignisphaera aggregans (strain DSM 17230 / JCM 13409 / AQ1.S1)</name>
    <dbReference type="NCBI Taxonomy" id="583356"/>
    <lineage>
        <taxon>Archaea</taxon>
        <taxon>Thermoproteota</taxon>
        <taxon>Thermoprotei</taxon>
        <taxon>Desulfurococcales</taxon>
        <taxon>Desulfurococcaceae</taxon>
        <taxon>Ignisphaera</taxon>
    </lineage>
</organism>
<protein>
    <submittedName>
        <fullName evidence="1">Uncharacterized protein</fullName>
    </submittedName>
</protein>
<dbReference type="HOGENOM" id="CLU_3039012_0_0_2"/>
<dbReference type="KEGG" id="iag:Igag_0185"/>
<accession>E0SQ84</accession>
<sequence>MKIASMNTRKTVHPRIIIISDPMPEISIVPSDDAPSTKLVNTKKIPSIIFVAKV</sequence>
<name>E0SQ84_IGNAA</name>
<evidence type="ECO:0000313" key="1">
    <source>
        <dbReference type="EMBL" id="ADM27034.1"/>
    </source>
</evidence>
<dbReference type="EMBL" id="CP002098">
    <property type="protein sequence ID" value="ADM27034.1"/>
    <property type="molecule type" value="Genomic_DNA"/>
</dbReference>
<evidence type="ECO:0000313" key="2">
    <source>
        <dbReference type="Proteomes" id="UP000001304"/>
    </source>
</evidence>
<proteinExistence type="predicted"/>
<dbReference type="BioCyc" id="IAGG583356:GHAH-195-MONOMER"/>
<reference evidence="1 2" key="1">
    <citation type="journal article" date="2010" name="Stand. Genomic Sci.">
        <title>Complete genome sequence of Ignisphaera aggregans type strain (AQ1.S1).</title>
        <authorList>
            <person name="Goker M."/>
            <person name="Held B."/>
            <person name="Lapidus A."/>
            <person name="Nolan M."/>
            <person name="Spring S."/>
            <person name="Yasawong M."/>
            <person name="Lucas S."/>
            <person name="Glavina Del Rio T."/>
            <person name="Tice H."/>
            <person name="Cheng J.F."/>
            <person name="Goodwin L."/>
            <person name="Tapia R."/>
            <person name="Pitluck S."/>
            <person name="Liolios K."/>
            <person name="Ivanova N."/>
            <person name="Mavromatis K."/>
            <person name="Mikhailova N."/>
            <person name="Pati A."/>
            <person name="Chen A."/>
            <person name="Palaniappan K."/>
            <person name="Brambilla E."/>
            <person name="Land M."/>
            <person name="Hauser L."/>
            <person name="Chang Y.J."/>
            <person name="Jeffries C.D."/>
            <person name="Brettin T."/>
            <person name="Detter J.C."/>
            <person name="Han C."/>
            <person name="Rohde M."/>
            <person name="Sikorski J."/>
            <person name="Woyke T."/>
            <person name="Bristow J."/>
            <person name="Eisen J.A."/>
            <person name="Markowitz V."/>
            <person name="Hugenholtz P."/>
            <person name="Kyrpides N.C."/>
            <person name="Klenk H.P."/>
        </authorList>
    </citation>
    <scope>NUCLEOTIDE SEQUENCE [LARGE SCALE GENOMIC DNA]</scope>
    <source>
        <strain evidence="2">DSM 17230 / JCM 13409 / AQ1.S1</strain>
    </source>
</reference>
<dbReference type="Proteomes" id="UP000001304">
    <property type="component" value="Chromosome"/>
</dbReference>
<keyword evidence="2" id="KW-1185">Reference proteome</keyword>
<gene>
    <name evidence="1" type="ordered locus">Igag_0185</name>
</gene>